<keyword evidence="3" id="KW-1185">Reference proteome</keyword>
<keyword evidence="1" id="KW-1133">Transmembrane helix</keyword>
<gene>
    <name evidence="2" type="ORF">V1478_015647</name>
</gene>
<comment type="caution">
    <text evidence="2">The sequence shown here is derived from an EMBL/GenBank/DDBJ whole genome shotgun (WGS) entry which is preliminary data.</text>
</comment>
<feature type="transmembrane region" description="Helical" evidence="1">
    <location>
        <begin position="63"/>
        <end position="85"/>
    </location>
</feature>
<organism evidence="2 3">
    <name type="scientific">Vespula squamosa</name>
    <name type="common">Southern yellow jacket</name>
    <name type="synonym">Wasp</name>
    <dbReference type="NCBI Taxonomy" id="30214"/>
    <lineage>
        <taxon>Eukaryota</taxon>
        <taxon>Metazoa</taxon>
        <taxon>Ecdysozoa</taxon>
        <taxon>Arthropoda</taxon>
        <taxon>Hexapoda</taxon>
        <taxon>Insecta</taxon>
        <taxon>Pterygota</taxon>
        <taxon>Neoptera</taxon>
        <taxon>Endopterygota</taxon>
        <taxon>Hymenoptera</taxon>
        <taxon>Apocrita</taxon>
        <taxon>Aculeata</taxon>
        <taxon>Vespoidea</taxon>
        <taxon>Vespidae</taxon>
        <taxon>Vespinae</taxon>
        <taxon>Vespula</taxon>
    </lineage>
</organism>
<keyword evidence="1" id="KW-0812">Transmembrane</keyword>
<sequence>MSLRGLNYYERHFLFSYKMVQFVMGLRPYQNSYEQLLFICTITLYSLPMVLHQVNVYVIDEDIVLIIVIILYQLFISDINFQLTINVLQKTFTILCFIFTYSTTYFSFETVHNICLILHLLFHTEDTFDIYKQLLFIR</sequence>
<name>A0ABD2A1W6_VESSQ</name>
<accession>A0ABD2A1W6</accession>
<dbReference type="AlphaFoldDB" id="A0ABD2A1W6"/>
<evidence type="ECO:0000256" key="1">
    <source>
        <dbReference type="SAM" id="Phobius"/>
    </source>
</evidence>
<dbReference type="EMBL" id="JAUDFV010000156">
    <property type="protein sequence ID" value="KAL2714462.1"/>
    <property type="molecule type" value="Genomic_DNA"/>
</dbReference>
<feature type="transmembrane region" description="Helical" evidence="1">
    <location>
        <begin position="33"/>
        <end position="51"/>
    </location>
</feature>
<keyword evidence="1" id="KW-0472">Membrane</keyword>
<protein>
    <submittedName>
        <fullName evidence="2">Uncharacterized protein</fullName>
    </submittedName>
</protein>
<proteinExistence type="predicted"/>
<evidence type="ECO:0000313" key="2">
    <source>
        <dbReference type="EMBL" id="KAL2714462.1"/>
    </source>
</evidence>
<dbReference type="Proteomes" id="UP001607302">
    <property type="component" value="Unassembled WGS sequence"/>
</dbReference>
<evidence type="ECO:0000313" key="3">
    <source>
        <dbReference type="Proteomes" id="UP001607302"/>
    </source>
</evidence>
<reference evidence="2 3" key="1">
    <citation type="journal article" date="2024" name="Ann. Entomol. Soc. Am.">
        <title>Genomic analyses of the southern and eastern yellowjacket wasps (Hymenoptera: Vespidae) reveal evolutionary signatures of social life.</title>
        <authorList>
            <person name="Catto M.A."/>
            <person name="Caine P.B."/>
            <person name="Orr S.E."/>
            <person name="Hunt B.G."/>
            <person name="Goodisman M.A.D."/>
        </authorList>
    </citation>
    <scope>NUCLEOTIDE SEQUENCE [LARGE SCALE GENOMIC DNA]</scope>
    <source>
        <strain evidence="2">233</strain>
        <tissue evidence="2">Head and thorax</tissue>
    </source>
</reference>